<dbReference type="SUPFAM" id="SSF103515">
    <property type="entry name" value="Autotransporter"/>
    <property type="match status" value="1"/>
</dbReference>
<feature type="domain" description="Autotransporter" evidence="1">
    <location>
        <begin position="732"/>
        <end position="1012"/>
    </location>
</feature>
<evidence type="ECO:0000259" key="1">
    <source>
        <dbReference type="PROSITE" id="PS51208"/>
    </source>
</evidence>
<dbReference type="PROSITE" id="PS51208">
    <property type="entry name" value="AUTOTRANSPORTER"/>
    <property type="match status" value="1"/>
</dbReference>
<sequence>MAVGGSGGDGNSAGAVEIDNAADIFTHGAQSHGIFAQSIGGGGGSGGRSAALSLSTSDLMPWKEMQGDNWGLDLSVGGSGGDGNTGDTVSVINRGQILTEGALSRGIVAQSIGGGGGSGAQGILGTGVDWLDDALGALSPLQMAFELKGIIEDPTELLPKSASISVGGSGGDSGHADAVRVENFGDIATRGFSSHAIFAQSIGGGGGEAQLYARGQGEGAEAAVGIGLLGEIAVGGAGGVAGDGADVDILHAGNIWTQGEAASGIFAQSIGGGGGQAGSITGGFADITSIGLGLAFGRDGGSAGDGGAVTVTSAGEIVTSGEAAVAVFAQSIGGGGGIIGDVGGMAFAGSVGGYGSGGAVSVHHDGVILTSGAAAHGIMAQSVGGVDNDVYEGDGGPVSVSIDGHIHVEGIDATAILAQSLGGGSGGQGNIYILVEDGGTVLGGSGAGAGVRLLDGADNQLINHGTVTTFGGIDGQAITATGGNDTIHNHGRIIGSVDLGEGVNAFNNLQGGLLDAGTQIQLGAGNTLTNAGTLSPGGSGMPLTTTLSGQLVQESSGALALDMSMAGLESDHLSVSGSAHLQGSLGLKPIDTGYARPGANQQVLVSAAGGVVTDEFTLSAPASAVASYALFFPSANEVGVSAGINFSPTGLGPNARRIGEHVNAIQLAGGSESFAPFAAGLFAQPDEGRLDTAYEKLSPGIIGSIMELSEIASTALNNAMHSCRQREGEYRFVREGECGWIRVGGARRDQQRTDRNPGYRLDTLTIAGGRQREVQPDLHLGFGISYQRSKLDSRFSNVDGDLFEAGMMIKRRLDATRISGSLSAGYGRYESLRRIDLSGIDQYARGTPSLWSVSAHGRFSHDVHHRDDAYVRPMVSIGATRISRSGFRESGAGGASLDVDSASDTIVTLQPAIETGGEWEWRDGSLLRPYMRVGVTQLLTGNEHKTTAKMLGAPDGVAPFTVTNRVDRTYGDVVLGLDLIRDDGRVWRFDYAGQFSDNSRSNAVSLRFSMPF</sequence>
<evidence type="ECO:0000313" key="2">
    <source>
        <dbReference type="EMBL" id="OOG21477.1"/>
    </source>
</evidence>
<dbReference type="SMART" id="SM00869">
    <property type="entry name" value="Autotransporter"/>
    <property type="match status" value="1"/>
</dbReference>
<keyword evidence="3" id="KW-1185">Reference proteome</keyword>
<reference evidence="2 3" key="1">
    <citation type="submission" date="2017-02" db="EMBL/GenBank/DDBJ databases">
        <title>Genomic diversity within the haloalkaliphilic genus Thioalkalivibrio.</title>
        <authorList>
            <person name="Ahn A.-C."/>
            <person name="Meier-Kolthoff J."/>
            <person name="Overmars L."/>
            <person name="Richter M."/>
            <person name="Woyke T."/>
            <person name="Sorokin D.Y."/>
            <person name="Muyzer G."/>
        </authorList>
    </citation>
    <scope>NUCLEOTIDE SEQUENCE [LARGE SCALE GENOMIC DNA]</scope>
    <source>
        <strain evidence="2 3">ALJD</strain>
    </source>
</reference>
<dbReference type="EMBL" id="MVBK01000124">
    <property type="protein sequence ID" value="OOG21477.1"/>
    <property type="molecule type" value="Genomic_DNA"/>
</dbReference>
<dbReference type="AlphaFoldDB" id="A0A1V3N8Q1"/>
<name>A0A1V3N8Q1_9GAMM</name>
<gene>
    <name evidence="2" type="ORF">B1C78_16055</name>
</gene>
<proteinExistence type="predicted"/>
<evidence type="ECO:0000313" key="3">
    <source>
        <dbReference type="Proteomes" id="UP000189462"/>
    </source>
</evidence>
<dbReference type="STRING" id="108003.B1C78_16055"/>
<dbReference type="InterPro" id="IPR036709">
    <property type="entry name" value="Autotransporte_beta_dom_sf"/>
</dbReference>
<dbReference type="InterPro" id="IPR005546">
    <property type="entry name" value="Autotransporte_beta"/>
</dbReference>
<dbReference type="Gene3D" id="2.40.128.130">
    <property type="entry name" value="Autotransporter beta-domain"/>
    <property type="match status" value="1"/>
</dbReference>
<dbReference type="Pfam" id="PF03797">
    <property type="entry name" value="Autotransporter"/>
    <property type="match status" value="1"/>
</dbReference>
<accession>A0A1V3N8Q1</accession>
<protein>
    <recommendedName>
        <fullName evidence="1">Autotransporter domain-containing protein</fullName>
    </recommendedName>
</protein>
<organism evidence="2 3">
    <name type="scientific">Thioalkalivibrio denitrificans</name>
    <dbReference type="NCBI Taxonomy" id="108003"/>
    <lineage>
        <taxon>Bacteria</taxon>
        <taxon>Pseudomonadati</taxon>
        <taxon>Pseudomonadota</taxon>
        <taxon>Gammaproteobacteria</taxon>
        <taxon>Chromatiales</taxon>
        <taxon>Ectothiorhodospiraceae</taxon>
        <taxon>Thioalkalivibrio</taxon>
    </lineage>
</organism>
<dbReference type="Proteomes" id="UP000189462">
    <property type="component" value="Unassembled WGS sequence"/>
</dbReference>
<comment type="caution">
    <text evidence="2">The sequence shown here is derived from an EMBL/GenBank/DDBJ whole genome shotgun (WGS) entry which is preliminary data.</text>
</comment>